<reference evidence="3 4" key="1">
    <citation type="journal article" date="2016" name="Environ. Microbiol.">
        <title>Genomic resolution of a cold subsurface aquifer community provides metabolic insights for novel microbes adapted to high CO concentrations.</title>
        <authorList>
            <person name="Probst A.J."/>
            <person name="Castelle C.J."/>
            <person name="Singh A."/>
            <person name="Brown C.T."/>
            <person name="Anantharaman K."/>
            <person name="Sharon I."/>
            <person name="Hug L.A."/>
            <person name="Burstein D."/>
            <person name="Emerson J.B."/>
            <person name="Thomas B.C."/>
            <person name="Banfield J.F."/>
        </authorList>
    </citation>
    <scope>NUCLEOTIDE SEQUENCE [LARGE SCALE GENOMIC DNA]</scope>
    <source>
        <strain evidence="3">CG1_02_38_46</strain>
    </source>
</reference>
<organism evidence="3 4">
    <name type="scientific">Candidatus Desantisbacteria bacterium CG1_02_38_46</name>
    <dbReference type="NCBI Taxonomy" id="1817893"/>
    <lineage>
        <taxon>Bacteria</taxon>
        <taxon>Candidatus Desantisiibacteriota</taxon>
    </lineage>
</organism>
<evidence type="ECO:0000313" key="3">
    <source>
        <dbReference type="EMBL" id="OIN96752.1"/>
    </source>
</evidence>
<gene>
    <name evidence="3" type="ORF">AUJ66_05390</name>
</gene>
<dbReference type="Proteomes" id="UP000182278">
    <property type="component" value="Unassembled WGS sequence"/>
</dbReference>
<accession>A0A1J4SBT2</accession>
<keyword evidence="1" id="KW-0479">Metal-binding</keyword>
<dbReference type="AlphaFoldDB" id="A0A1J4SBT2"/>
<name>A0A1J4SBT2_9BACT</name>
<keyword evidence="1" id="KW-0863">Zinc-finger</keyword>
<evidence type="ECO:0000259" key="2">
    <source>
        <dbReference type="PROSITE" id="PS50966"/>
    </source>
</evidence>
<dbReference type="PROSITE" id="PS50966">
    <property type="entry name" value="ZF_SWIM"/>
    <property type="match status" value="1"/>
</dbReference>
<dbReference type="STRING" id="1817893.AUJ66_05390"/>
<evidence type="ECO:0000313" key="4">
    <source>
        <dbReference type="Proteomes" id="UP000182278"/>
    </source>
</evidence>
<proteinExistence type="predicted"/>
<dbReference type="Pfam" id="PF04434">
    <property type="entry name" value="SWIM"/>
    <property type="match status" value="1"/>
</dbReference>
<dbReference type="PANTHER" id="PTHR38133">
    <property type="entry name" value="SLR1429 PROTEIN"/>
    <property type="match status" value="1"/>
</dbReference>
<keyword evidence="1" id="KW-0862">Zinc</keyword>
<sequence>MGHWGYFPHYTPAEPKKVKDGIKLESKKIGKTWWSEKWINVLNSFGWSNRLQRGRSYARQGQIVNFKLEPGMVNAQVQGTASNPYTVKIKLKMFYDKEWNKIITAMSSRSVFMAKLLLGEMPPDIEEAFTDTRINLFPRDKKDIESDCSCPDWANPCKHIAATYYVLADEFDRDPFMIFLLRGRSKEQIIQELRKIRQEKSKYLRKTEVNIKKSQKIKQPSLALEQCLNQFWTSGEKLSSIKFSFNPAPVQMSLIKRLGTPVICREERKFLSWMKSAYRIASRRVSEIFLSDSQGNM</sequence>
<comment type="caution">
    <text evidence="3">The sequence shown here is derived from an EMBL/GenBank/DDBJ whole genome shotgun (WGS) entry which is preliminary data.</text>
</comment>
<evidence type="ECO:0000256" key="1">
    <source>
        <dbReference type="PROSITE-ProRule" id="PRU00325"/>
    </source>
</evidence>
<dbReference type="EMBL" id="MNUO01000080">
    <property type="protein sequence ID" value="OIN96752.1"/>
    <property type="molecule type" value="Genomic_DNA"/>
</dbReference>
<dbReference type="InterPro" id="IPR007527">
    <property type="entry name" value="Znf_SWIM"/>
</dbReference>
<dbReference type="PANTHER" id="PTHR38133:SF1">
    <property type="entry name" value="SLR1429 PROTEIN"/>
    <property type="match status" value="1"/>
</dbReference>
<protein>
    <recommendedName>
        <fullName evidence="2">SWIM-type domain-containing protein</fullName>
    </recommendedName>
</protein>
<feature type="domain" description="SWIM-type" evidence="2">
    <location>
        <begin position="132"/>
        <end position="168"/>
    </location>
</feature>
<dbReference type="GO" id="GO:0008270">
    <property type="term" value="F:zinc ion binding"/>
    <property type="evidence" value="ECO:0007669"/>
    <property type="project" value="UniProtKB-KW"/>
</dbReference>